<feature type="domain" description="Cyclic nucleotide-binding" evidence="1">
    <location>
        <begin position="12"/>
        <end position="84"/>
    </location>
</feature>
<reference evidence="2 3" key="1">
    <citation type="submission" date="2018-05" db="EMBL/GenBank/DDBJ databases">
        <title>Marinifilum breve JC075T sp. nov., a marine bacterium isolated from Yongle Blue Hole in the South China Sea.</title>
        <authorList>
            <person name="Fu T."/>
        </authorList>
    </citation>
    <scope>NUCLEOTIDE SEQUENCE [LARGE SCALE GENOMIC DNA]</scope>
    <source>
        <strain evidence="2 3">JC075</strain>
    </source>
</reference>
<dbReference type="EMBL" id="QFLI01000002">
    <property type="protein sequence ID" value="PXY02041.1"/>
    <property type="molecule type" value="Genomic_DNA"/>
</dbReference>
<organism evidence="2 3">
    <name type="scientific">Marinifilum breve</name>
    <dbReference type="NCBI Taxonomy" id="2184082"/>
    <lineage>
        <taxon>Bacteria</taxon>
        <taxon>Pseudomonadati</taxon>
        <taxon>Bacteroidota</taxon>
        <taxon>Bacteroidia</taxon>
        <taxon>Marinilabiliales</taxon>
        <taxon>Marinifilaceae</taxon>
    </lineage>
</organism>
<evidence type="ECO:0000259" key="1">
    <source>
        <dbReference type="PROSITE" id="PS50042"/>
    </source>
</evidence>
<dbReference type="AlphaFoldDB" id="A0A2V4A0G7"/>
<evidence type="ECO:0000313" key="2">
    <source>
        <dbReference type="EMBL" id="PXY02041.1"/>
    </source>
</evidence>
<dbReference type="InterPro" id="IPR014710">
    <property type="entry name" value="RmlC-like_jellyroll"/>
</dbReference>
<dbReference type="InterPro" id="IPR018490">
    <property type="entry name" value="cNMP-bd_dom_sf"/>
</dbReference>
<name>A0A2V4A0G7_9BACT</name>
<accession>A0A2V4A0G7</accession>
<dbReference type="Gene3D" id="2.60.120.10">
    <property type="entry name" value="Jelly Rolls"/>
    <property type="match status" value="1"/>
</dbReference>
<dbReference type="Proteomes" id="UP000248079">
    <property type="component" value="Unassembled WGS sequence"/>
</dbReference>
<dbReference type="Pfam" id="PF00027">
    <property type="entry name" value="cNMP_binding"/>
    <property type="match status" value="1"/>
</dbReference>
<proteinExistence type="predicted"/>
<dbReference type="PROSITE" id="PS50042">
    <property type="entry name" value="CNMP_BINDING_3"/>
    <property type="match status" value="1"/>
</dbReference>
<sequence>MSTIVDFYNHFLKIQMTQSQEEYVLSQYKRVSVKKKTIIFREGDENTKHYIIEKGLVRLYIIDPKGKEINILFAKENQVIGDLATPQATCFFLETTEDSILYSIDDKGMKHVVEVLGASNGMENGLRRSYVSIQRRLVSILSKSAEENYLEFKEKYPDLIQRLPQYHIASYLGVSAEFLSKIIARTTKAN</sequence>
<protein>
    <recommendedName>
        <fullName evidence="1">Cyclic nucleotide-binding domain-containing protein</fullName>
    </recommendedName>
</protein>
<dbReference type="OrthoDB" id="680421at2"/>
<dbReference type="RefSeq" id="WP_110359675.1">
    <property type="nucleotide sequence ID" value="NZ_QFLI01000002.1"/>
</dbReference>
<comment type="caution">
    <text evidence="2">The sequence shown here is derived from an EMBL/GenBank/DDBJ whole genome shotgun (WGS) entry which is preliminary data.</text>
</comment>
<evidence type="ECO:0000313" key="3">
    <source>
        <dbReference type="Proteomes" id="UP000248079"/>
    </source>
</evidence>
<keyword evidence="3" id="KW-1185">Reference proteome</keyword>
<dbReference type="CDD" id="cd00038">
    <property type="entry name" value="CAP_ED"/>
    <property type="match status" value="1"/>
</dbReference>
<dbReference type="SUPFAM" id="SSF51206">
    <property type="entry name" value="cAMP-binding domain-like"/>
    <property type="match status" value="1"/>
</dbReference>
<dbReference type="InterPro" id="IPR000595">
    <property type="entry name" value="cNMP-bd_dom"/>
</dbReference>
<dbReference type="SMART" id="SM00100">
    <property type="entry name" value="cNMP"/>
    <property type="match status" value="1"/>
</dbReference>
<gene>
    <name evidence="2" type="ORF">DF185_05190</name>
</gene>